<keyword evidence="1" id="KW-0732">Signal</keyword>
<feature type="chain" id="PRO_5025455481" evidence="1">
    <location>
        <begin position="26"/>
        <end position="158"/>
    </location>
</feature>
<evidence type="ECO:0000256" key="1">
    <source>
        <dbReference type="SAM" id="SignalP"/>
    </source>
</evidence>
<dbReference type="AlphaFoldDB" id="A0A6B3NC99"/>
<organism evidence="2">
    <name type="scientific">Symploca sp. SIO1C4</name>
    <dbReference type="NCBI Taxonomy" id="2607765"/>
    <lineage>
        <taxon>Bacteria</taxon>
        <taxon>Bacillati</taxon>
        <taxon>Cyanobacteriota</taxon>
        <taxon>Cyanophyceae</taxon>
        <taxon>Coleofasciculales</taxon>
        <taxon>Coleofasciculaceae</taxon>
        <taxon>Symploca</taxon>
    </lineage>
</organism>
<evidence type="ECO:0000313" key="2">
    <source>
        <dbReference type="EMBL" id="NER29173.1"/>
    </source>
</evidence>
<proteinExistence type="predicted"/>
<feature type="signal peptide" evidence="1">
    <location>
        <begin position="1"/>
        <end position="25"/>
    </location>
</feature>
<sequence>MKGKQLIFTLSLLLALVAYPIKASAHSLETDYQLKSNALEIQATFSNGEPFPDAAIVVFSPDDPTHPWLEARTDENGKFIFNPEQSLAGDWSIEIGEDSHWDNIIVPVSDRGISLEEISYLDKHDSDHHYHLTNQFIVLGIALGGGLSSRFLSRKLTK</sequence>
<dbReference type="EMBL" id="JAAHFQ010000320">
    <property type="protein sequence ID" value="NER29173.1"/>
    <property type="molecule type" value="Genomic_DNA"/>
</dbReference>
<comment type="caution">
    <text evidence="2">The sequence shown here is derived from an EMBL/GenBank/DDBJ whole genome shotgun (WGS) entry which is preliminary data.</text>
</comment>
<name>A0A6B3NC99_9CYAN</name>
<reference evidence="2" key="1">
    <citation type="submission" date="2019-11" db="EMBL/GenBank/DDBJ databases">
        <title>Genomic insights into an expanded diversity of filamentous marine cyanobacteria reveals the extraordinary biosynthetic potential of Moorea and Okeania.</title>
        <authorList>
            <person name="Ferreira Leao T."/>
            <person name="Wang M."/>
            <person name="Moss N."/>
            <person name="Da Silva R."/>
            <person name="Sanders J."/>
            <person name="Nurk S."/>
            <person name="Gurevich A."/>
            <person name="Humphrey G."/>
            <person name="Reher R."/>
            <person name="Zhu Q."/>
            <person name="Belda-Ferre P."/>
            <person name="Glukhov E."/>
            <person name="Rex R."/>
            <person name="Dorrestein P.C."/>
            <person name="Knight R."/>
            <person name="Pevzner P."/>
            <person name="Gerwick W.H."/>
            <person name="Gerwick L."/>
        </authorList>
    </citation>
    <scope>NUCLEOTIDE SEQUENCE</scope>
    <source>
        <strain evidence="2">SIO1C4</strain>
    </source>
</reference>
<protein>
    <submittedName>
        <fullName evidence="2">DUF4198 domain-containing protein</fullName>
    </submittedName>
</protein>
<accession>A0A6B3NC99</accession>
<gene>
    <name evidence="2" type="ORF">F6J89_16455</name>
</gene>